<name>C8XB45_NAKMY</name>
<organism evidence="2 3">
    <name type="scientific">Nakamurella multipartita (strain ATCC 700099 / DSM 44233 / CIP 104796 / JCM 9543 / NBRC 105858 / Y-104)</name>
    <name type="common">Microsphaera multipartita</name>
    <dbReference type="NCBI Taxonomy" id="479431"/>
    <lineage>
        <taxon>Bacteria</taxon>
        <taxon>Bacillati</taxon>
        <taxon>Actinomycetota</taxon>
        <taxon>Actinomycetes</taxon>
        <taxon>Nakamurellales</taxon>
        <taxon>Nakamurellaceae</taxon>
        <taxon>Nakamurella</taxon>
    </lineage>
</organism>
<protein>
    <submittedName>
        <fullName evidence="2">Uncharacterized protein</fullName>
    </submittedName>
</protein>
<dbReference type="Proteomes" id="UP000002218">
    <property type="component" value="Chromosome"/>
</dbReference>
<sequence precursor="true">MNIRTIARMGTAILAAGVIGTFAVGMAQADSTAVDPNAGVVAGSGHLVVIDATTNKDAAVNLLTHYKDAPDHTFIPNGQPTFGTSDWQPATFADGKTGIPGVAGSATDKISLELSVKHTESSSVKIGGSVETSFGYDLAGVVDTELSFKFSGGHTWDSSTSDTAQIWATAMPNKAVWIEASTSTATFTGDFRFSYGGNEYLVKNVTITQPAAPTVGGQAVTNYRVMEADMNAVNVPTNLRGGLFNVNDAPQLKNYIAGGH</sequence>
<evidence type="ECO:0000313" key="3">
    <source>
        <dbReference type="Proteomes" id="UP000002218"/>
    </source>
</evidence>
<dbReference type="AlphaFoldDB" id="C8XB45"/>
<reference evidence="3" key="1">
    <citation type="submission" date="2009-09" db="EMBL/GenBank/DDBJ databases">
        <title>The complete genome of Nakamurella multipartita DSM 44233.</title>
        <authorList>
            <consortium name="US DOE Joint Genome Institute (JGI-PGF)"/>
            <person name="Lucas S."/>
            <person name="Copeland A."/>
            <person name="Lapidus A."/>
            <person name="Glavina del Rio T."/>
            <person name="Dalin E."/>
            <person name="Tice H."/>
            <person name="Bruce D."/>
            <person name="Goodwin L."/>
            <person name="Pitluck S."/>
            <person name="Kyrpides N."/>
            <person name="Mavromatis K."/>
            <person name="Ivanova N."/>
            <person name="Ovchinnikova G."/>
            <person name="Sims D."/>
            <person name="Meincke L."/>
            <person name="Brettin T."/>
            <person name="Detter J.C."/>
            <person name="Han C."/>
            <person name="Larimer F."/>
            <person name="Land M."/>
            <person name="Hauser L."/>
            <person name="Markowitz V."/>
            <person name="Cheng J.-F."/>
            <person name="Hugenholtz P."/>
            <person name="Woyke T."/>
            <person name="Wu D."/>
            <person name="Klenk H.-P."/>
            <person name="Eisen J.A."/>
        </authorList>
    </citation>
    <scope>NUCLEOTIDE SEQUENCE [LARGE SCALE GENOMIC DNA]</scope>
    <source>
        <strain evidence="3">ATCC 700099 / DSM 44233 / CIP 104796 / JCM 9543 / NBRC 105858 / Y-104</strain>
    </source>
</reference>
<reference evidence="2 3" key="2">
    <citation type="journal article" date="2010" name="Stand. Genomic Sci.">
        <title>Complete genome sequence of Nakamurella multipartita type strain (Y-104).</title>
        <authorList>
            <person name="Tice H."/>
            <person name="Mayilraj S."/>
            <person name="Sims D."/>
            <person name="Lapidus A."/>
            <person name="Nolan M."/>
            <person name="Lucas S."/>
            <person name="Glavina Del Rio T."/>
            <person name="Copeland A."/>
            <person name="Cheng J.F."/>
            <person name="Meincke L."/>
            <person name="Bruce D."/>
            <person name="Goodwin L."/>
            <person name="Pitluck S."/>
            <person name="Ivanova N."/>
            <person name="Mavromatis K."/>
            <person name="Ovchinnikova G."/>
            <person name="Pati A."/>
            <person name="Chen A."/>
            <person name="Palaniappan K."/>
            <person name="Land M."/>
            <person name="Hauser L."/>
            <person name="Chang Y.J."/>
            <person name="Jeffries C.D."/>
            <person name="Detter J.C."/>
            <person name="Brettin T."/>
            <person name="Rohde M."/>
            <person name="Goker M."/>
            <person name="Bristow J."/>
            <person name="Eisen J.A."/>
            <person name="Markowitz V."/>
            <person name="Hugenholtz P."/>
            <person name="Kyrpides N.C."/>
            <person name="Klenk H.P."/>
            <person name="Chen F."/>
        </authorList>
    </citation>
    <scope>NUCLEOTIDE SEQUENCE [LARGE SCALE GENOMIC DNA]</scope>
    <source>
        <strain evidence="3">ATCC 700099 / DSM 44233 / CIP 104796 / JCM 9543 / NBRC 105858 / Y-104</strain>
    </source>
</reference>
<proteinExistence type="predicted"/>
<dbReference type="InParanoid" id="C8XB45"/>
<keyword evidence="3" id="KW-1185">Reference proteome</keyword>
<dbReference type="HOGENOM" id="CLU_1068868_0_0_11"/>
<keyword evidence="1" id="KW-0732">Signal</keyword>
<dbReference type="RefSeq" id="WP_015750145.1">
    <property type="nucleotide sequence ID" value="NC_013235.1"/>
</dbReference>
<accession>C8XB45</accession>
<feature type="signal peptide" evidence="1">
    <location>
        <begin position="1"/>
        <end position="29"/>
    </location>
</feature>
<dbReference type="EMBL" id="CP001737">
    <property type="protein sequence ID" value="ACV81337.1"/>
    <property type="molecule type" value="Genomic_DNA"/>
</dbReference>
<dbReference type="Gene3D" id="2.170.15.10">
    <property type="entry name" value="Proaerolysin, chain A, domain 3"/>
    <property type="match status" value="1"/>
</dbReference>
<evidence type="ECO:0000256" key="1">
    <source>
        <dbReference type="SAM" id="SignalP"/>
    </source>
</evidence>
<dbReference type="OrthoDB" id="5124470at2"/>
<evidence type="ECO:0000313" key="2">
    <source>
        <dbReference type="EMBL" id="ACV81337.1"/>
    </source>
</evidence>
<feature type="chain" id="PRO_5002993273" evidence="1">
    <location>
        <begin position="30"/>
        <end position="260"/>
    </location>
</feature>
<dbReference type="KEGG" id="nml:Namu_5066"/>
<gene>
    <name evidence="2" type="ordered locus">Namu_5066</name>
</gene>